<reference evidence="3 4" key="2">
    <citation type="submission" date="2024-07" db="EMBL/GenBank/DDBJ databases">
        <authorList>
            <person name="Akdeniz Z."/>
        </authorList>
    </citation>
    <scope>NUCLEOTIDE SEQUENCE [LARGE SCALE GENOMIC DNA]</scope>
</reference>
<keyword evidence="2" id="KW-0675">Receptor</keyword>
<name>A0AA86TYA3_9EUKA</name>
<keyword evidence="4" id="KW-1185">Reference proteome</keyword>
<sequence length="221" mass="25308">MQTNGVPNIFQGCDLAQISEPPLEDCAVCGDRYYTYGLCLQSLTNGIIQSTSLVCQNSFVFDGQDCVCSEGKVLNGSACFDILNIMSKIVEQNNILGFQVGTKIQNYSVKGTAAKELQRFQEQQYNPARQLLPTFIICNTMCLECIYLKYFNFRIIININIMISKIFYFMYFNQYLNMRQILKVELEVATVYGFFSIRQLKILLPQYHLAVVLQTVRIINI</sequence>
<dbReference type="SUPFAM" id="SSF57184">
    <property type="entry name" value="Growth factor receptor domain"/>
    <property type="match status" value="1"/>
</dbReference>
<dbReference type="AlphaFoldDB" id="A0AA86TYA3"/>
<evidence type="ECO:0000313" key="4">
    <source>
        <dbReference type="Proteomes" id="UP001642409"/>
    </source>
</evidence>
<evidence type="ECO:0000313" key="3">
    <source>
        <dbReference type="EMBL" id="CAL5973687.1"/>
    </source>
</evidence>
<accession>A0AA86TYA3</accession>
<evidence type="ECO:0000313" key="2">
    <source>
        <dbReference type="EMBL" id="CAI9933309.1"/>
    </source>
</evidence>
<evidence type="ECO:0000256" key="1">
    <source>
        <dbReference type="SAM" id="Phobius"/>
    </source>
</evidence>
<reference evidence="2" key="1">
    <citation type="submission" date="2023-06" db="EMBL/GenBank/DDBJ databases">
        <authorList>
            <person name="Kurt Z."/>
        </authorList>
    </citation>
    <scope>NUCLEOTIDE SEQUENCE</scope>
</reference>
<keyword evidence="1" id="KW-0472">Membrane</keyword>
<gene>
    <name evidence="2" type="ORF">HINF_LOCUS20954</name>
    <name evidence="3" type="ORF">HINF_LOCUS2500</name>
</gene>
<comment type="caution">
    <text evidence="2">The sequence shown here is derived from an EMBL/GenBank/DDBJ whole genome shotgun (WGS) entry which is preliminary data.</text>
</comment>
<keyword evidence="1" id="KW-0812">Transmembrane</keyword>
<proteinExistence type="predicted"/>
<protein>
    <submittedName>
        <fullName evidence="2">Growth factor receptor cysteine-rich domain superfamily</fullName>
    </submittedName>
    <submittedName>
        <fullName evidence="3">Growth_factor receptor cysteine-rich domain superfamily</fullName>
    </submittedName>
</protein>
<dbReference type="EMBL" id="CAXDID020000004">
    <property type="protein sequence ID" value="CAL5973687.1"/>
    <property type="molecule type" value="Genomic_DNA"/>
</dbReference>
<organism evidence="2">
    <name type="scientific">Hexamita inflata</name>
    <dbReference type="NCBI Taxonomy" id="28002"/>
    <lineage>
        <taxon>Eukaryota</taxon>
        <taxon>Metamonada</taxon>
        <taxon>Diplomonadida</taxon>
        <taxon>Hexamitidae</taxon>
        <taxon>Hexamitinae</taxon>
        <taxon>Hexamita</taxon>
    </lineage>
</organism>
<dbReference type="InterPro" id="IPR009030">
    <property type="entry name" value="Growth_fac_rcpt_cys_sf"/>
</dbReference>
<dbReference type="EMBL" id="CATOUU010000531">
    <property type="protein sequence ID" value="CAI9933309.1"/>
    <property type="molecule type" value="Genomic_DNA"/>
</dbReference>
<dbReference type="Proteomes" id="UP001642409">
    <property type="component" value="Unassembled WGS sequence"/>
</dbReference>
<keyword evidence="1" id="KW-1133">Transmembrane helix</keyword>
<feature type="transmembrane region" description="Helical" evidence="1">
    <location>
        <begin position="151"/>
        <end position="171"/>
    </location>
</feature>